<reference evidence="1" key="1">
    <citation type="journal article" date="2014" name="PLoS ONE">
        <title>Transcriptome-Based Identification of ABC Transporters in the Western Tarnished Plant Bug Lygus hesperus.</title>
        <authorList>
            <person name="Hull J.J."/>
            <person name="Chaney K."/>
            <person name="Geib S.M."/>
            <person name="Fabrick J.A."/>
            <person name="Brent C.S."/>
            <person name="Walsh D."/>
            <person name="Lavine L.C."/>
        </authorList>
    </citation>
    <scope>NUCLEOTIDE SEQUENCE</scope>
</reference>
<gene>
    <name evidence="1" type="primary">insr</name>
    <name evidence="1" type="ORF">CM83_104162</name>
</gene>
<name>A0A0A9YR44_LYGHE</name>
<evidence type="ECO:0000313" key="1">
    <source>
        <dbReference type="EMBL" id="JAG35527.1"/>
    </source>
</evidence>
<proteinExistence type="predicted"/>
<reference evidence="1" key="2">
    <citation type="submission" date="2014-07" db="EMBL/GenBank/DDBJ databases">
        <authorList>
            <person name="Hull J."/>
        </authorList>
    </citation>
    <scope>NUCLEOTIDE SEQUENCE</scope>
</reference>
<dbReference type="EMBL" id="GBHO01008077">
    <property type="protein sequence ID" value="JAG35527.1"/>
    <property type="molecule type" value="Transcribed_RNA"/>
</dbReference>
<accession>A0A0A9YR44</accession>
<sequence>PFPLRCAQSLMAVSSDASPPSSLYYMNQSPSPVELDHKEIPIRPEEKELILNTPLNSKNALVREEIARRLWSSPCNSELSPLASKFNFLKLNTICDSTVIRDLHISPVDPNMIRIKSPEKKDSNKLIRNCVSLDDVNSPVPSVPFSDRSNTTRICNLTNHD</sequence>
<feature type="non-terminal residue" evidence="1">
    <location>
        <position position="161"/>
    </location>
</feature>
<protein>
    <submittedName>
        <fullName evidence="1">Insulin receptor</fullName>
    </submittedName>
</protein>
<keyword evidence="1" id="KW-0675">Receptor</keyword>
<organism evidence="1">
    <name type="scientific">Lygus hesperus</name>
    <name type="common">Western plant bug</name>
    <dbReference type="NCBI Taxonomy" id="30085"/>
    <lineage>
        <taxon>Eukaryota</taxon>
        <taxon>Metazoa</taxon>
        <taxon>Ecdysozoa</taxon>
        <taxon>Arthropoda</taxon>
        <taxon>Hexapoda</taxon>
        <taxon>Insecta</taxon>
        <taxon>Pterygota</taxon>
        <taxon>Neoptera</taxon>
        <taxon>Paraneoptera</taxon>
        <taxon>Hemiptera</taxon>
        <taxon>Heteroptera</taxon>
        <taxon>Panheteroptera</taxon>
        <taxon>Cimicomorpha</taxon>
        <taxon>Miridae</taxon>
        <taxon>Mirini</taxon>
        <taxon>Lygus</taxon>
    </lineage>
</organism>
<feature type="non-terminal residue" evidence="1">
    <location>
        <position position="1"/>
    </location>
</feature>
<dbReference type="AlphaFoldDB" id="A0A0A9YR44"/>